<dbReference type="GO" id="GO:0035556">
    <property type="term" value="P:intracellular signal transduction"/>
    <property type="evidence" value="ECO:0007669"/>
    <property type="project" value="InterPro"/>
</dbReference>
<feature type="domain" description="Guanylate cyclase" evidence="1">
    <location>
        <begin position="12"/>
        <end position="117"/>
    </location>
</feature>
<organism evidence="2 3">
    <name type="scientific">Candidatus Viadribacter manganicus</name>
    <dbReference type="NCBI Taxonomy" id="1759059"/>
    <lineage>
        <taxon>Bacteria</taxon>
        <taxon>Pseudomonadati</taxon>
        <taxon>Pseudomonadota</taxon>
        <taxon>Alphaproteobacteria</taxon>
        <taxon>Hyphomonadales</taxon>
        <taxon>Hyphomonadaceae</taxon>
        <taxon>Candidatus Viadribacter</taxon>
    </lineage>
</organism>
<evidence type="ECO:0000313" key="3">
    <source>
        <dbReference type="Proteomes" id="UP000092498"/>
    </source>
</evidence>
<proteinExistence type="predicted"/>
<dbReference type="SUPFAM" id="SSF48452">
    <property type="entry name" value="TPR-like"/>
    <property type="match status" value="1"/>
</dbReference>
<dbReference type="InterPro" id="IPR001054">
    <property type="entry name" value="A/G_cyclase"/>
</dbReference>
<dbReference type="SUPFAM" id="SSF55073">
    <property type="entry name" value="Nucleotide cyclase"/>
    <property type="match status" value="1"/>
</dbReference>
<dbReference type="RefSeq" id="WP_066767270.1">
    <property type="nucleotide sequence ID" value="NZ_CP013244.1"/>
</dbReference>
<evidence type="ECO:0000313" key="2">
    <source>
        <dbReference type="EMBL" id="ANP44753.1"/>
    </source>
</evidence>
<dbReference type="Pfam" id="PF00211">
    <property type="entry name" value="Guanylate_cyc"/>
    <property type="match status" value="1"/>
</dbReference>
<dbReference type="Gene3D" id="3.40.50.10070">
    <property type="entry name" value="TolB, N-terminal domain"/>
    <property type="match status" value="1"/>
</dbReference>
<dbReference type="InParanoid" id="A0A1B1ADX3"/>
<sequence>MTEELGPRKLAAIMSIDVAGYSAMSEVDEIEALALVARVRTVLDTIVQGHGGRIFSTAGDGFMLEFASAAGALGAAEILWGGVERQRVRVGVHVGDVLITKTGDLLGHSVNVAARLQQLARPGAVVVSMDVRRAVRGKLAQRLHPAGAVHLDKMSETIDIFTLEAIAAQRVRARKPEPVLAVLPFDNESYAAEMNYFSEGVADEIISTMLRQSKIKVIGRTSAFQFRDDRKREAAAELKASHVLDGSVRLSGDRMRVSVQLIEAANGVVLWSERYEGDRNDAFALEDEIAAKVAGSLRRSLAQSDRVANPIDPAAYDLYLRARQIWMMMSDIEEDQAAVLLERCVAIAPDFADAWAVLASVRALLLPRDRDLIGTPAHDAALAAANRALELDADCAHAMVALSLLKPAFADHAEKITLVNEALKRTPNDPSLHVARAAWLYSVGRLKDAARALEIASLLDPLGPAVEGLRASMLSARGDIETAREIVSAAWTRWPDSPFIWYLMWTTLCIAGDLRAVDALAKPENVPRRGATQRDVEVLQNYANLLRMPAAERKAACERILNEIAASDEPLALSTCIFAAGHGCAEKAFDTLDAALDAGRQLTPDKHEAFGMARSQAPLQLFVSTSGEPIWKHPRFPALCARLGLAQYWLDTKKWPDCAAETAYDFKAACAAAVARA</sequence>
<protein>
    <recommendedName>
        <fullName evidence="1">Guanylate cyclase domain-containing protein</fullName>
    </recommendedName>
</protein>
<dbReference type="Gene3D" id="3.30.70.1230">
    <property type="entry name" value="Nucleotide cyclase"/>
    <property type="match status" value="1"/>
</dbReference>
<dbReference type="GO" id="GO:0004016">
    <property type="term" value="F:adenylate cyclase activity"/>
    <property type="evidence" value="ECO:0007669"/>
    <property type="project" value="UniProtKB-ARBA"/>
</dbReference>
<gene>
    <name evidence="2" type="ORF">ATE48_01850</name>
</gene>
<evidence type="ECO:0000259" key="1">
    <source>
        <dbReference type="PROSITE" id="PS50125"/>
    </source>
</evidence>
<dbReference type="AlphaFoldDB" id="A0A1B1ADX3"/>
<dbReference type="GO" id="GO:0006171">
    <property type="term" value="P:cAMP biosynthetic process"/>
    <property type="evidence" value="ECO:0007669"/>
    <property type="project" value="TreeGrafter"/>
</dbReference>
<dbReference type="EMBL" id="CP013244">
    <property type="protein sequence ID" value="ANP44753.1"/>
    <property type="molecule type" value="Genomic_DNA"/>
</dbReference>
<dbReference type="InterPro" id="IPR050697">
    <property type="entry name" value="Adenylyl/Guanylyl_Cyclase_3/4"/>
</dbReference>
<name>A0A1B1ADX3_9PROT</name>
<dbReference type="OrthoDB" id="7168043at2"/>
<accession>A0A1B1ADX3</accession>
<dbReference type="Gene3D" id="1.25.40.10">
    <property type="entry name" value="Tetratricopeptide repeat domain"/>
    <property type="match status" value="1"/>
</dbReference>
<dbReference type="PANTHER" id="PTHR43081">
    <property type="entry name" value="ADENYLATE CYCLASE, TERMINAL-DIFFERENTIATION SPECIFIC-RELATED"/>
    <property type="match status" value="1"/>
</dbReference>
<dbReference type="InterPro" id="IPR011990">
    <property type="entry name" value="TPR-like_helical_dom_sf"/>
</dbReference>
<reference evidence="2 3" key="1">
    <citation type="submission" date="2015-11" db="EMBL/GenBank/DDBJ databases">
        <title>Whole-Genome Sequence of Candidatus Oderbacter manganicum from the National Park Lower Oder Valley, Germany.</title>
        <authorList>
            <person name="Braun B."/>
            <person name="Liere K."/>
            <person name="Szewzyk U."/>
        </authorList>
    </citation>
    <scope>NUCLEOTIDE SEQUENCE [LARGE SCALE GENOMIC DNA]</scope>
    <source>
        <strain evidence="2 3">OTSz_A_272</strain>
    </source>
</reference>
<dbReference type="CDD" id="cd07302">
    <property type="entry name" value="CHD"/>
    <property type="match status" value="1"/>
</dbReference>
<dbReference type="STRING" id="1759059.ATE48_01850"/>
<dbReference type="KEGG" id="cbot:ATE48_01850"/>
<dbReference type="PROSITE" id="PS50125">
    <property type="entry name" value="GUANYLATE_CYCLASE_2"/>
    <property type="match status" value="1"/>
</dbReference>
<dbReference type="InterPro" id="IPR029787">
    <property type="entry name" value="Nucleotide_cyclase"/>
</dbReference>
<keyword evidence="3" id="KW-1185">Reference proteome</keyword>
<dbReference type="Proteomes" id="UP000092498">
    <property type="component" value="Chromosome"/>
</dbReference>
<dbReference type="PANTHER" id="PTHR43081:SF19">
    <property type="entry name" value="PH-SENSITIVE ADENYLATE CYCLASE RV1264"/>
    <property type="match status" value="1"/>
</dbReference>